<keyword evidence="5 9" id="KW-0238">DNA-binding</keyword>
<evidence type="ECO:0000259" key="11">
    <source>
        <dbReference type="PROSITE" id="PS51030"/>
    </source>
</evidence>
<evidence type="ECO:0000256" key="1">
    <source>
        <dbReference type="ARBA" id="ARBA00022723"/>
    </source>
</evidence>
<keyword evidence="7 9" id="KW-0675">Receptor</keyword>
<feature type="region of interest" description="Disordered" evidence="10">
    <location>
        <begin position="233"/>
        <end position="253"/>
    </location>
</feature>
<dbReference type="GO" id="GO:0043565">
    <property type="term" value="F:sequence-specific DNA binding"/>
    <property type="evidence" value="ECO:0007669"/>
    <property type="project" value="InterPro"/>
</dbReference>
<dbReference type="Proteomes" id="UP001283361">
    <property type="component" value="Unassembled WGS sequence"/>
</dbReference>
<dbReference type="SMART" id="SM00399">
    <property type="entry name" value="ZnF_C4"/>
    <property type="match status" value="1"/>
</dbReference>
<dbReference type="SUPFAM" id="SSF57716">
    <property type="entry name" value="Glucocorticoid receptor-like (DNA-binding domain)"/>
    <property type="match status" value="1"/>
</dbReference>
<evidence type="ECO:0000259" key="12">
    <source>
        <dbReference type="PROSITE" id="PS51843"/>
    </source>
</evidence>
<feature type="domain" description="Nuclear receptor" evidence="11">
    <location>
        <begin position="142"/>
        <end position="219"/>
    </location>
</feature>
<dbReference type="EMBL" id="JAWDGP010000782">
    <property type="protein sequence ID" value="KAK3797290.1"/>
    <property type="molecule type" value="Genomic_DNA"/>
</dbReference>
<keyword evidence="8 9" id="KW-0539">Nucleus</keyword>
<keyword evidence="4 9" id="KW-0805">Transcription regulation</keyword>
<accession>A0AAE1B118</accession>
<dbReference type="InterPro" id="IPR000536">
    <property type="entry name" value="Nucl_hrmn_rcpt_lig-bd"/>
</dbReference>
<evidence type="ECO:0000256" key="8">
    <source>
        <dbReference type="ARBA" id="ARBA00023242"/>
    </source>
</evidence>
<evidence type="ECO:0000256" key="5">
    <source>
        <dbReference type="ARBA" id="ARBA00023125"/>
    </source>
</evidence>
<dbReference type="GO" id="GO:0005634">
    <property type="term" value="C:nucleus"/>
    <property type="evidence" value="ECO:0007669"/>
    <property type="project" value="UniProtKB-SubCell"/>
</dbReference>
<organism evidence="13 14">
    <name type="scientific">Elysia crispata</name>
    <name type="common">lettuce slug</name>
    <dbReference type="NCBI Taxonomy" id="231223"/>
    <lineage>
        <taxon>Eukaryota</taxon>
        <taxon>Metazoa</taxon>
        <taxon>Spiralia</taxon>
        <taxon>Lophotrochozoa</taxon>
        <taxon>Mollusca</taxon>
        <taxon>Gastropoda</taxon>
        <taxon>Heterobranchia</taxon>
        <taxon>Euthyneura</taxon>
        <taxon>Panpulmonata</taxon>
        <taxon>Sacoglossa</taxon>
        <taxon>Placobranchoidea</taxon>
        <taxon>Plakobranchidae</taxon>
        <taxon>Elysia</taxon>
    </lineage>
</organism>
<dbReference type="Pfam" id="PF00104">
    <property type="entry name" value="Hormone_recep"/>
    <property type="match status" value="1"/>
</dbReference>
<dbReference type="CDD" id="cd06916">
    <property type="entry name" value="NR_DBD_like"/>
    <property type="match status" value="1"/>
</dbReference>
<dbReference type="AlphaFoldDB" id="A0AAE1B118"/>
<dbReference type="PROSITE" id="PS51843">
    <property type="entry name" value="NR_LBD"/>
    <property type="match status" value="1"/>
</dbReference>
<comment type="subcellular location">
    <subcellularLocation>
        <location evidence="9">Nucleus</location>
    </subcellularLocation>
</comment>
<dbReference type="PRINTS" id="PR00398">
    <property type="entry name" value="STRDHORMONER"/>
</dbReference>
<comment type="similarity">
    <text evidence="9">Belongs to the nuclear hormone receptor family.</text>
</comment>
<dbReference type="InterPro" id="IPR013088">
    <property type="entry name" value="Znf_NHR/GATA"/>
</dbReference>
<evidence type="ECO:0000256" key="9">
    <source>
        <dbReference type="RuleBase" id="RU004334"/>
    </source>
</evidence>
<comment type="caution">
    <text evidence="13">The sequence shown here is derived from an EMBL/GenBank/DDBJ whole genome shotgun (WGS) entry which is preliminary data.</text>
</comment>
<keyword evidence="14" id="KW-1185">Reference proteome</keyword>
<protein>
    <submittedName>
        <fullName evidence="13">Uncharacterized protein</fullName>
    </submittedName>
</protein>
<dbReference type="SUPFAM" id="SSF48508">
    <property type="entry name" value="Nuclear receptor ligand-binding domain"/>
    <property type="match status" value="1"/>
</dbReference>
<dbReference type="PANTHER" id="PTHR24082">
    <property type="entry name" value="NUCLEAR HORMONE RECEPTOR"/>
    <property type="match status" value="1"/>
</dbReference>
<feature type="region of interest" description="Disordered" evidence="10">
    <location>
        <begin position="271"/>
        <end position="297"/>
    </location>
</feature>
<dbReference type="Gene3D" id="1.10.565.10">
    <property type="entry name" value="Retinoid X Receptor"/>
    <property type="match status" value="1"/>
</dbReference>
<dbReference type="PROSITE" id="PS00031">
    <property type="entry name" value="NUCLEAR_REC_DBD_1"/>
    <property type="match status" value="1"/>
</dbReference>
<feature type="compositionally biased region" description="Polar residues" evidence="10">
    <location>
        <begin position="287"/>
        <end position="297"/>
    </location>
</feature>
<keyword evidence="6 9" id="KW-0804">Transcription</keyword>
<dbReference type="InterPro" id="IPR001628">
    <property type="entry name" value="Znf_hrmn_rcpt"/>
</dbReference>
<proteinExistence type="inferred from homology"/>
<evidence type="ECO:0000256" key="10">
    <source>
        <dbReference type="SAM" id="MobiDB-lite"/>
    </source>
</evidence>
<sequence>MCRNDRTYLACCFHSTLVSRKILDEDGGSSMSSENRCHHSAQTQALWRGCSEMMRSVFHSFIENLGLDLARKLPLTIAAHAPTPQPAPLLPEDIYVVSCRRNSIDTVCNQPPLRLRSVFLAISLSVKEDWVTVYHSSMSSLQLPCKVCQEPATGVHYGVLSCDACKGFFGRQLKSRGRNIVCPHNKNCNIFKNSRKHVCAPCRFNKCIEAGMSKEAIKTGRYSLKLKQSFQDEVQQSERRHAQHPAAWPNTATGVDIDYHHDLDDYYDDDNIDDESYGRDNQKKRMNTNLVHPQPNTRLGVNGETVAEIIHTILQAYPIVPSNLRSPQIYLDKIAQDYLEQYELKEKLFGKMSSVSTEDFTEIFTNTGLDVDDRIQLTDTFLNSVRGWSRRLVSFSKSIPGFKQLPLEDQFNLLKYNQYEFRFIGVYKGFHPNLEVVVNPNGFCFHKEEIPKIQPSGFNDELFEVAKSLRRTKLSPEEHIIVQTIALFFSDRAPLKNRCAVEALQTNLFTCLEFLINQRPSPPDRFRGLSHAMDMLTIIRRLSLLDDISWAQEGWFGHLTNVRLKFLEEEMENVTYTNNF</sequence>
<evidence type="ECO:0000256" key="7">
    <source>
        <dbReference type="ARBA" id="ARBA00023170"/>
    </source>
</evidence>
<dbReference type="Pfam" id="PF00105">
    <property type="entry name" value="zf-C4"/>
    <property type="match status" value="1"/>
</dbReference>
<evidence type="ECO:0000256" key="6">
    <source>
        <dbReference type="ARBA" id="ARBA00023163"/>
    </source>
</evidence>
<evidence type="ECO:0000256" key="2">
    <source>
        <dbReference type="ARBA" id="ARBA00022771"/>
    </source>
</evidence>
<dbReference type="PRINTS" id="PR00047">
    <property type="entry name" value="STROIDFINGER"/>
</dbReference>
<evidence type="ECO:0000313" key="14">
    <source>
        <dbReference type="Proteomes" id="UP001283361"/>
    </source>
</evidence>
<evidence type="ECO:0000256" key="3">
    <source>
        <dbReference type="ARBA" id="ARBA00022833"/>
    </source>
</evidence>
<dbReference type="GO" id="GO:0008270">
    <property type="term" value="F:zinc ion binding"/>
    <property type="evidence" value="ECO:0007669"/>
    <property type="project" value="UniProtKB-KW"/>
</dbReference>
<evidence type="ECO:0000256" key="4">
    <source>
        <dbReference type="ARBA" id="ARBA00023015"/>
    </source>
</evidence>
<keyword evidence="2 9" id="KW-0863">Zinc-finger</keyword>
<dbReference type="InterPro" id="IPR050234">
    <property type="entry name" value="Nuclear_hormone_rcpt_NR1"/>
</dbReference>
<dbReference type="InterPro" id="IPR035500">
    <property type="entry name" value="NHR-like_dom_sf"/>
</dbReference>
<reference evidence="13" key="1">
    <citation type="journal article" date="2023" name="G3 (Bethesda)">
        <title>A reference genome for the long-term kleptoplast-retaining sea slug Elysia crispata morphotype clarki.</title>
        <authorList>
            <person name="Eastman K.E."/>
            <person name="Pendleton A.L."/>
            <person name="Shaikh M.A."/>
            <person name="Suttiyut T."/>
            <person name="Ogas R."/>
            <person name="Tomko P."/>
            <person name="Gavelis G."/>
            <person name="Widhalm J.R."/>
            <person name="Wisecaver J.H."/>
        </authorList>
    </citation>
    <scope>NUCLEOTIDE SEQUENCE</scope>
    <source>
        <strain evidence="13">ECLA1</strain>
    </source>
</reference>
<gene>
    <name evidence="13" type="ORF">RRG08_052215</name>
</gene>
<name>A0AAE1B118_9GAST</name>
<dbReference type="InterPro" id="IPR001723">
    <property type="entry name" value="Nuclear_hrmn_rcpt"/>
</dbReference>
<keyword evidence="3 9" id="KW-0862">Zinc</keyword>
<dbReference type="Gene3D" id="3.30.50.10">
    <property type="entry name" value="Erythroid Transcription Factor GATA-1, subunit A"/>
    <property type="match status" value="1"/>
</dbReference>
<dbReference type="GO" id="GO:0003700">
    <property type="term" value="F:DNA-binding transcription factor activity"/>
    <property type="evidence" value="ECO:0007669"/>
    <property type="project" value="InterPro"/>
</dbReference>
<evidence type="ECO:0000313" key="13">
    <source>
        <dbReference type="EMBL" id="KAK3797290.1"/>
    </source>
</evidence>
<feature type="domain" description="NR LBD" evidence="12">
    <location>
        <begin position="352"/>
        <end position="572"/>
    </location>
</feature>
<dbReference type="SMART" id="SM00430">
    <property type="entry name" value="HOLI"/>
    <property type="match status" value="1"/>
</dbReference>
<dbReference type="PROSITE" id="PS51030">
    <property type="entry name" value="NUCLEAR_REC_DBD_2"/>
    <property type="match status" value="1"/>
</dbReference>
<keyword evidence="1 9" id="KW-0479">Metal-binding</keyword>